<evidence type="ECO:0000256" key="1">
    <source>
        <dbReference type="ARBA" id="ARBA00022441"/>
    </source>
</evidence>
<dbReference type="InterPro" id="IPR015915">
    <property type="entry name" value="Kelch-typ_b-propeller"/>
</dbReference>
<sequence>MLPEKNEFVTEVCRKNACDEIIRDPIKNFFNNFHANVKKEKYTAKAPLFFIIPRHYKKELRYTRNCTLPYKRPDGNIRDNFRVPENVVLPSNYCYNPITDFTTRIRSLTSFCHKTSCIFIEDNLYVFNGFNQPIKKDYVCKYNFENDKWESNIFKKYTDFRTESVTLNHPFDSSKAIQIGGFNKIGKCYLSFNVYDFCDYTFRSHTPLPYEDLYQIEAGISHRNALFLFPRIPQYQCIVWDPRDNGEFSQKVNVSFMNGRRDYGITKNLESIFISGGDCRKTFKDNELALPDDILEFDTRMMKFRFCGRMLENRRMHCTFAYRNEIYFLGGTSRERKADHSIPIYNLRSNSWRKSKDILPRVLDVNCFAFNDKYFE</sequence>
<dbReference type="PANTHER" id="PTHR45632">
    <property type="entry name" value="LD33804P"/>
    <property type="match status" value="1"/>
</dbReference>
<dbReference type="WBParaSite" id="PTRK_0000003100.1">
    <property type="protein sequence ID" value="PTRK_0000003100.1"/>
    <property type="gene ID" value="PTRK_0000003100"/>
</dbReference>
<evidence type="ECO:0000313" key="3">
    <source>
        <dbReference type="Proteomes" id="UP000038045"/>
    </source>
</evidence>
<accession>A0A0N4YZZ9</accession>
<protein>
    <submittedName>
        <fullName evidence="4">Kelch domain-containing protein</fullName>
    </submittedName>
</protein>
<keyword evidence="1" id="KW-0880">Kelch repeat</keyword>
<keyword evidence="2" id="KW-0677">Repeat</keyword>
<dbReference type="STRING" id="131310.A0A0N4YZZ9"/>
<organism evidence="3 4">
    <name type="scientific">Parastrongyloides trichosuri</name>
    <name type="common">Possum-specific nematode worm</name>
    <dbReference type="NCBI Taxonomy" id="131310"/>
    <lineage>
        <taxon>Eukaryota</taxon>
        <taxon>Metazoa</taxon>
        <taxon>Ecdysozoa</taxon>
        <taxon>Nematoda</taxon>
        <taxon>Chromadorea</taxon>
        <taxon>Rhabditida</taxon>
        <taxon>Tylenchina</taxon>
        <taxon>Panagrolaimomorpha</taxon>
        <taxon>Strongyloidoidea</taxon>
        <taxon>Strongyloididae</taxon>
        <taxon>Parastrongyloides</taxon>
    </lineage>
</organism>
<dbReference type="Proteomes" id="UP000038045">
    <property type="component" value="Unplaced"/>
</dbReference>
<dbReference type="SUPFAM" id="SSF50965">
    <property type="entry name" value="Galactose oxidase, central domain"/>
    <property type="match status" value="1"/>
</dbReference>
<dbReference type="InterPro" id="IPR011043">
    <property type="entry name" value="Gal_Oxase/kelch_b-propeller"/>
</dbReference>
<dbReference type="Gene3D" id="2.120.10.80">
    <property type="entry name" value="Kelch-type beta propeller"/>
    <property type="match status" value="2"/>
</dbReference>
<proteinExistence type="predicted"/>
<name>A0A0N4YZZ9_PARTI</name>
<evidence type="ECO:0000256" key="2">
    <source>
        <dbReference type="ARBA" id="ARBA00022737"/>
    </source>
</evidence>
<reference evidence="4" key="1">
    <citation type="submission" date="2017-02" db="UniProtKB">
        <authorList>
            <consortium name="WormBaseParasite"/>
        </authorList>
    </citation>
    <scope>IDENTIFICATION</scope>
</reference>
<dbReference type="PANTHER" id="PTHR45632:SF3">
    <property type="entry name" value="KELCH-LIKE PROTEIN 32"/>
    <property type="match status" value="1"/>
</dbReference>
<dbReference type="AlphaFoldDB" id="A0A0N4YZZ9"/>
<keyword evidence="3" id="KW-1185">Reference proteome</keyword>
<evidence type="ECO:0000313" key="4">
    <source>
        <dbReference type="WBParaSite" id="PTRK_0000003100.1"/>
    </source>
</evidence>